<sequence>MYFRKPLTAVVVASSLFLSACEQAPVQQLKSLVIEFPSQDLVQITIQSESNEYQYQFSPELLSQPEQLAAQLKRVPDPMRDEVLGMLADVEPPAPEPISKELSRSVEAFEGLLNAMGEDLESLNVQLDNHGSEYQSELEKHMGQLTEEAKQMAQKAEQEASGFMSKMKREYVNHMAEMIVSDELTDEDVKVLEQAIIERYKAQKNAK</sequence>
<feature type="chain" id="PRO_5041411243" evidence="1">
    <location>
        <begin position="21"/>
        <end position="207"/>
    </location>
</feature>
<reference evidence="2 3" key="1">
    <citation type="journal article" date="2013" name="Antonie Van Leeuwenhoek">
        <title>Echinimonas agarilytica gen. nov., sp. nov., a new gammaproteobacterium isolated from the sea urchin Strongylocentrotus intermedius.</title>
        <authorList>
            <person name="Nedashkovskaya O.I."/>
            <person name="Stenkova A.M."/>
            <person name="Zhukova N.V."/>
            <person name="Van Trappen S."/>
            <person name="Lee J.S."/>
            <person name="Kim S.B."/>
        </authorList>
    </citation>
    <scope>NUCLEOTIDE SEQUENCE [LARGE SCALE GENOMIC DNA]</scope>
    <source>
        <strain evidence="2 3">KMM 6351</strain>
    </source>
</reference>
<protein>
    <submittedName>
        <fullName evidence="2">Uncharacterized protein</fullName>
    </submittedName>
</protein>
<dbReference type="SUPFAM" id="SSF58113">
    <property type="entry name" value="Apolipoprotein A-I"/>
    <property type="match status" value="1"/>
</dbReference>
<gene>
    <name evidence="2" type="ORF">NAF29_06565</name>
</gene>
<comment type="caution">
    <text evidence="2">The sequence shown here is derived from an EMBL/GenBank/DDBJ whole genome shotgun (WGS) entry which is preliminary data.</text>
</comment>
<keyword evidence="3" id="KW-1185">Reference proteome</keyword>
<accession>A0AA42B781</accession>
<keyword evidence="1" id="KW-0732">Signal</keyword>
<feature type="signal peptide" evidence="1">
    <location>
        <begin position="1"/>
        <end position="20"/>
    </location>
</feature>
<dbReference type="AlphaFoldDB" id="A0AA42B781"/>
<evidence type="ECO:0000256" key="1">
    <source>
        <dbReference type="SAM" id="SignalP"/>
    </source>
</evidence>
<evidence type="ECO:0000313" key="3">
    <source>
        <dbReference type="Proteomes" id="UP001165393"/>
    </source>
</evidence>
<dbReference type="RefSeq" id="WP_251260682.1">
    <property type="nucleotide sequence ID" value="NZ_JAMQGP010000002.1"/>
</dbReference>
<dbReference type="Proteomes" id="UP001165393">
    <property type="component" value="Unassembled WGS sequence"/>
</dbReference>
<organism evidence="2 3">
    <name type="scientific">Echinimonas agarilytica</name>
    <dbReference type="NCBI Taxonomy" id="1215918"/>
    <lineage>
        <taxon>Bacteria</taxon>
        <taxon>Pseudomonadati</taxon>
        <taxon>Pseudomonadota</taxon>
        <taxon>Gammaproteobacteria</taxon>
        <taxon>Alteromonadales</taxon>
        <taxon>Echinimonadaceae</taxon>
        <taxon>Echinimonas</taxon>
    </lineage>
</organism>
<name>A0AA42B781_9GAMM</name>
<dbReference type="EMBL" id="JAMQGP010000002">
    <property type="protein sequence ID" value="MCM2679331.1"/>
    <property type="molecule type" value="Genomic_DNA"/>
</dbReference>
<evidence type="ECO:0000313" key="2">
    <source>
        <dbReference type="EMBL" id="MCM2679331.1"/>
    </source>
</evidence>
<dbReference type="PROSITE" id="PS51257">
    <property type="entry name" value="PROKAR_LIPOPROTEIN"/>
    <property type="match status" value="1"/>
</dbReference>
<proteinExistence type="predicted"/>